<dbReference type="InterPro" id="IPR049383">
    <property type="entry name" value="UbiD-like_N"/>
</dbReference>
<feature type="domain" description="3-octaprenyl-4-hydroxybenzoate carboxy-lyase-like Rift-related" evidence="10">
    <location>
        <begin position="121"/>
        <end position="322"/>
    </location>
</feature>
<protein>
    <submittedName>
        <fullName evidence="13">3-polyprenyl-4-hydroxybenzoate carboxy-lyase</fullName>
        <ecNumber evidence="13">4.1.1.98</ecNumber>
    </submittedName>
</protein>
<reference evidence="13" key="1">
    <citation type="submission" date="2018-06" db="EMBL/GenBank/DDBJ databases">
        <authorList>
            <person name="Zhirakovskaya E."/>
        </authorList>
    </citation>
    <scope>NUCLEOTIDE SEQUENCE</scope>
</reference>
<keyword evidence="8" id="KW-0464">Manganese</keyword>
<name>A0A3B0YK39_9ZZZZ</name>
<keyword evidence="1" id="KW-1003">Cell membrane</keyword>
<accession>A0A3B0YK39</accession>
<dbReference type="InterPro" id="IPR049381">
    <property type="entry name" value="UbiD-like_C"/>
</dbReference>
<evidence type="ECO:0000259" key="11">
    <source>
        <dbReference type="Pfam" id="PF20695"/>
    </source>
</evidence>
<dbReference type="PANTHER" id="PTHR30108">
    <property type="entry name" value="3-OCTAPRENYL-4-HYDROXYBENZOATE CARBOXY-LYASE-RELATED"/>
    <property type="match status" value="1"/>
</dbReference>
<evidence type="ECO:0000259" key="10">
    <source>
        <dbReference type="Pfam" id="PF01977"/>
    </source>
</evidence>
<dbReference type="PANTHER" id="PTHR30108:SF17">
    <property type="entry name" value="FERULIC ACID DECARBOXYLASE 1"/>
    <property type="match status" value="1"/>
</dbReference>
<gene>
    <name evidence="13" type="ORF">MNBD_GAMMA15-914</name>
</gene>
<dbReference type="GO" id="GO:0006744">
    <property type="term" value="P:ubiquinone biosynthetic process"/>
    <property type="evidence" value="ECO:0007669"/>
    <property type="project" value="UniProtKB-KW"/>
</dbReference>
<dbReference type="EMBL" id="UOFN01000050">
    <property type="protein sequence ID" value="VAW75662.1"/>
    <property type="molecule type" value="Genomic_DNA"/>
</dbReference>
<evidence type="ECO:0000256" key="9">
    <source>
        <dbReference type="ARBA" id="ARBA00023239"/>
    </source>
</evidence>
<dbReference type="NCBIfam" id="TIGR00148">
    <property type="entry name" value="UbiD family decarboxylase"/>
    <property type="match status" value="1"/>
</dbReference>
<dbReference type="SUPFAM" id="SSF143968">
    <property type="entry name" value="UbiD C-terminal domain-like"/>
    <property type="match status" value="1"/>
</dbReference>
<dbReference type="InterPro" id="IPR002830">
    <property type="entry name" value="UbiD"/>
</dbReference>
<dbReference type="Gene3D" id="1.20.5.570">
    <property type="entry name" value="Single helix bin"/>
    <property type="match status" value="1"/>
</dbReference>
<proteinExistence type="inferred from homology"/>
<evidence type="ECO:0000256" key="5">
    <source>
        <dbReference type="ARBA" id="ARBA00022723"/>
    </source>
</evidence>
<keyword evidence="6" id="KW-0210">Decarboxylase</keyword>
<evidence type="ECO:0000259" key="12">
    <source>
        <dbReference type="Pfam" id="PF20696"/>
    </source>
</evidence>
<dbReference type="Pfam" id="PF01977">
    <property type="entry name" value="UbiD"/>
    <property type="match status" value="1"/>
</dbReference>
<evidence type="ECO:0000256" key="4">
    <source>
        <dbReference type="ARBA" id="ARBA00022688"/>
    </source>
</evidence>
<evidence type="ECO:0000256" key="7">
    <source>
        <dbReference type="ARBA" id="ARBA00023136"/>
    </source>
</evidence>
<evidence type="ECO:0000256" key="2">
    <source>
        <dbReference type="ARBA" id="ARBA00022630"/>
    </source>
</evidence>
<evidence type="ECO:0000256" key="1">
    <source>
        <dbReference type="ARBA" id="ARBA00022475"/>
    </source>
</evidence>
<keyword evidence="7" id="KW-0472">Membrane</keyword>
<dbReference type="GO" id="GO:0008694">
    <property type="term" value="F:4-hydroxy-3-polyprenylbenzoate decarboxylase activity"/>
    <property type="evidence" value="ECO:0007669"/>
    <property type="project" value="UniProtKB-EC"/>
</dbReference>
<feature type="domain" description="3-octaprenyl-4-hydroxybenzoate carboxy-lyase-like N-terminal" evidence="11">
    <location>
        <begin position="10"/>
        <end position="89"/>
    </location>
</feature>
<dbReference type="EC" id="4.1.1.98" evidence="13"/>
<dbReference type="FunFam" id="3.40.1670.10:FF:000001">
    <property type="entry name" value="3-octaprenyl-4-hydroxybenzoate carboxy-lyase"/>
    <property type="match status" value="1"/>
</dbReference>
<keyword evidence="3" id="KW-0288">FMN</keyword>
<dbReference type="FunFam" id="1.20.5.570:FF:000001">
    <property type="entry name" value="3-octaprenyl-4-hydroxybenzoate carboxy-lyase"/>
    <property type="match status" value="1"/>
</dbReference>
<dbReference type="AlphaFoldDB" id="A0A3B0YK39"/>
<dbReference type="GO" id="GO:0005886">
    <property type="term" value="C:plasma membrane"/>
    <property type="evidence" value="ECO:0007669"/>
    <property type="project" value="InterPro"/>
</dbReference>
<feature type="domain" description="3-octaprenyl-4-hydroxybenzoate carboxy-lyase-like C-terminal" evidence="12">
    <location>
        <begin position="328"/>
        <end position="452"/>
    </location>
</feature>
<keyword evidence="5" id="KW-0479">Metal-binding</keyword>
<dbReference type="GO" id="GO:0005829">
    <property type="term" value="C:cytosol"/>
    <property type="evidence" value="ECO:0007669"/>
    <property type="project" value="TreeGrafter"/>
</dbReference>
<dbReference type="InterPro" id="IPR048304">
    <property type="entry name" value="UbiD_Rift_dom"/>
</dbReference>
<dbReference type="Pfam" id="PF20696">
    <property type="entry name" value="UbiD_C"/>
    <property type="match status" value="1"/>
</dbReference>
<keyword evidence="2" id="KW-0285">Flavoprotein</keyword>
<dbReference type="Pfam" id="PF20695">
    <property type="entry name" value="UbiD_N"/>
    <property type="match status" value="1"/>
</dbReference>
<evidence type="ECO:0000313" key="13">
    <source>
        <dbReference type="EMBL" id="VAW75662.1"/>
    </source>
</evidence>
<keyword evidence="4" id="KW-0831">Ubiquinone biosynthesis</keyword>
<evidence type="ECO:0000256" key="8">
    <source>
        <dbReference type="ARBA" id="ARBA00023211"/>
    </source>
</evidence>
<dbReference type="HAMAP" id="MF_01636">
    <property type="entry name" value="UbiD"/>
    <property type="match status" value="1"/>
</dbReference>
<organism evidence="13">
    <name type="scientific">hydrothermal vent metagenome</name>
    <dbReference type="NCBI Taxonomy" id="652676"/>
    <lineage>
        <taxon>unclassified sequences</taxon>
        <taxon>metagenomes</taxon>
        <taxon>ecological metagenomes</taxon>
    </lineage>
</organism>
<dbReference type="InterPro" id="IPR023677">
    <property type="entry name" value="UbiD_bacteria"/>
</dbReference>
<keyword evidence="9 13" id="KW-0456">Lyase</keyword>
<dbReference type="SUPFAM" id="SSF50475">
    <property type="entry name" value="FMN-binding split barrel"/>
    <property type="match status" value="1"/>
</dbReference>
<dbReference type="NCBIfam" id="NF008175">
    <property type="entry name" value="PRK10922.1"/>
    <property type="match status" value="1"/>
</dbReference>
<dbReference type="Gene3D" id="3.40.1670.10">
    <property type="entry name" value="UbiD C-terminal domain-like"/>
    <property type="match status" value="1"/>
</dbReference>
<dbReference type="GO" id="GO:0046872">
    <property type="term" value="F:metal ion binding"/>
    <property type="evidence" value="ECO:0007669"/>
    <property type="project" value="UniProtKB-KW"/>
</dbReference>
<sequence>MHYQDLRDFIKQLEAAGELQRISHPVDPKLEITEICDRTLRAGGPALLFENPVGSDTPVLANLFGTPLRVAAGMGADSVEELREIGKLLAFLKEPEPPKGMKDAWQKLPVFRKVLDMAPKVVKSAPCQKHIIEGDDVDLGKLPIQTCWPDDAAPLITWALVVTRGPEKERQNLGIYRQQVLSRNKVIMRWLPHRGGALDYRDWQQKHPGEPFPVAVALGADPATILAAVTPVPDALSEYAFAGLLRGAKTELVKCRTLDLQVPASSEFVLEGHIYPGEEALEGPFGDHTGYYNEQERFPVFTIDCITHREQPIYHSTYTGRPPDEPAILGVALNEVFVPILQKQFPEITDFYLPPEGCSYRVACVSMKKQYPGHAKRVMFGVWSFLRQFMYTKFVIVTDDDINVRDWKDVIWAMTTRMDPARDVTLVENTPIDYLDFASPVSGLGSKMGMDATSKWKGETDREWGRPISMDADTKARVDAMWDKLGIRLD</sequence>
<evidence type="ECO:0000256" key="3">
    <source>
        <dbReference type="ARBA" id="ARBA00022643"/>
    </source>
</evidence>
<evidence type="ECO:0000256" key="6">
    <source>
        <dbReference type="ARBA" id="ARBA00022793"/>
    </source>
</evidence>